<dbReference type="Gene3D" id="1.10.10.10">
    <property type="entry name" value="Winged helix-like DNA-binding domain superfamily/Winged helix DNA-binding domain"/>
    <property type="match status" value="1"/>
</dbReference>
<evidence type="ECO:0000313" key="2">
    <source>
        <dbReference type="EMBL" id="ACL17346.1"/>
    </source>
</evidence>
<dbReference type="SUPFAM" id="SSF46785">
    <property type="entry name" value="Winged helix' DNA-binding domain"/>
    <property type="match status" value="1"/>
</dbReference>
<proteinExistence type="predicted"/>
<dbReference type="EMBL" id="CP001338">
    <property type="protein sequence ID" value="ACL17346.1"/>
    <property type="molecule type" value="Genomic_DNA"/>
</dbReference>
<protein>
    <submittedName>
        <fullName evidence="2">Regulatory protein, ArsR</fullName>
    </submittedName>
</protein>
<dbReference type="KEGG" id="mpl:Mpal_2047"/>
<evidence type="ECO:0000313" key="3">
    <source>
        <dbReference type="Proteomes" id="UP000002457"/>
    </source>
</evidence>
<dbReference type="AlphaFoldDB" id="B8GDJ5"/>
<dbReference type="InterPro" id="IPR027395">
    <property type="entry name" value="WH_DNA-bd_dom"/>
</dbReference>
<dbReference type="Proteomes" id="UP000002457">
    <property type="component" value="Chromosome"/>
</dbReference>
<sequence>MQDDILSILNESEALNAKVFSLVRLKLLASLAALGRDGATYRELKAALTINDGVLFANLNVLKDMGYLTSEKITSDGKELELYTITPNGQDEWKRVKTWLCRFLGCGA</sequence>
<accession>B8GDJ5</accession>
<dbReference type="GeneID" id="7272028"/>
<keyword evidence="3" id="KW-1185">Reference proteome</keyword>
<dbReference type="OrthoDB" id="116183at2157"/>
<dbReference type="InterPro" id="IPR036388">
    <property type="entry name" value="WH-like_DNA-bd_sf"/>
</dbReference>
<gene>
    <name evidence="2" type="ordered locus">Mpal_2047</name>
</gene>
<organism evidence="2 3">
    <name type="scientific">Methanosphaerula palustris (strain ATCC BAA-1556 / DSM 19958 / E1-9c)</name>
    <dbReference type="NCBI Taxonomy" id="521011"/>
    <lineage>
        <taxon>Archaea</taxon>
        <taxon>Methanobacteriati</taxon>
        <taxon>Methanobacteriota</taxon>
        <taxon>Stenosarchaea group</taxon>
        <taxon>Methanomicrobia</taxon>
        <taxon>Methanomicrobiales</taxon>
        <taxon>Methanoregulaceae</taxon>
        <taxon>Methanosphaerula</taxon>
    </lineage>
</organism>
<dbReference type="STRING" id="521011.Mpal_2047"/>
<dbReference type="RefSeq" id="WP_012618665.1">
    <property type="nucleotide sequence ID" value="NC_011832.1"/>
</dbReference>
<dbReference type="InterPro" id="IPR036390">
    <property type="entry name" value="WH_DNA-bd_sf"/>
</dbReference>
<dbReference type="Pfam" id="PF13601">
    <property type="entry name" value="HTH_34"/>
    <property type="match status" value="1"/>
</dbReference>
<dbReference type="eggNOG" id="arCOG00733">
    <property type="taxonomic scope" value="Archaea"/>
</dbReference>
<dbReference type="HOGENOM" id="CLU_2115502_0_0_2"/>
<reference evidence="2 3" key="1">
    <citation type="journal article" date="2015" name="Genome Announc.">
        <title>Complete Genome Sequence of Methanosphaerula palustris E1-9CT, a Hydrogenotrophic Methanogen Isolated from a Minerotrophic Fen Peatland.</title>
        <authorList>
            <person name="Cadillo-Quiroz H."/>
            <person name="Browne P."/>
            <person name="Kyrpides N."/>
            <person name="Woyke T."/>
            <person name="Goodwin L."/>
            <person name="Detter C."/>
            <person name="Yavitt J.B."/>
            <person name="Zinder S.H."/>
        </authorList>
    </citation>
    <scope>NUCLEOTIDE SEQUENCE [LARGE SCALE GENOMIC DNA]</scope>
    <source>
        <strain evidence="3">ATCC BAA-1556 / DSM 19958 / E1-9c</strain>
    </source>
</reference>
<evidence type="ECO:0000259" key="1">
    <source>
        <dbReference type="Pfam" id="PF13601"/>
    </source>
</evidence>
<feature type="domain" description="Winged helix DNA-binding" evidence="1">
    <location>
        <begin position="23"/>
        <end position="104"/>
    </location>
</feature>
<name>B8GDJ5_METPE</name>